<feature type="compositionally biased region" description="Low complexity" evidence="1">
    <location>
        <begin position="290"/>
        <end position="301"/>
    </location>
</feature>
<dbReference type="SMART" id="SM00164">
    <property type="entry name" value="TBC"/>
    <property type="match status" value="1"/>
</dbReference>
<feature type="region of interest" description="Disordered" evidence="1">
    <location>
        <begin position="279"/>
        <end position="370"/>
    </location>
</feature>
<keyword evidence="4" id="KW-1185">Reference proteome</keyword>
<feature type="compositionally biased region" description="Polar residues" evidence="1">
    <location>
        <begin position="1108"/>
        <end position="1128"/>
    </location>
</feature>
<dbReference type="OrthoDB" id="159449at2759"/>
<feature type="compositionally biased region" description="Basic residues" evidence="1">
    <location>
        <begin position="55"/>
        <end position="65"/>
    </location>
</feature>
<feature type="compositionally biased region" description="Low complexity" evidence="1">
    <location>
        <begin position="669"/>
        <end position="685"/>
    </location>
</feature>
<name>A0A9P3G7D7_9APHY</name>
<feature type="compositionally biased region" description="Polar residues" evidence="1">
    <location>
        <begin position="952"/>
        <end position="970"/>
    </location>
</feature>
<feature type="region of interest" description="Disordered" evidence="1">
    <location>
        <begin position="554"/>
        <end position="624"/>
    </location>
</feature>
<evidence type="ECO:0000259" key="2">
    <source>
        <dbReference type="PROSITE" id="PS50086"/>
    </source>
</evidence>
<feature type="compositionally biased region" description="Low complexity" evidence="1">
    <location>
        <begin position="971"/>
        <end position="983"/>
    </location>
</feature>
<feature type="region of interest" description="Disordered" evidence="1">
    <location>
        <begin position="636"/>
        <end position="695"/>
    </location>
</feature>
<proteinExistence type="predicted"/>
<feature type="compositionally biased region" description="Basic and acidic residues" evidence="1">
    <location>
        <begin position="1208"/>
        <end position="1217"/>
    </location>
</feature>
<evidence type="ECO:0000313" key="3">
    <source>
        <dbReference type="EMBL" id="GJE89432.1"/>
    </source>
</evidence>
<feature type="region of interest" description="Disordered" evidence="1">
    <location>
        <begin position="55"/>
        <end position="110"/>
    </location>
</feature>
<dbReference type="EMBL" id="BPQB01000012">
    <property type="protein sequence ID" value="GJE89432.1"/>
    <property type="molecule type" value="Genomic_DNA"/>
</dbReference>
<dbReference type="Gene3D" id="1.10.472.80">
    <property type="entry name" value="Ypt/Rab-GAP domain of gyp1p, domain 3"/>
    <property type="match status" value="1"/>
</dbReference>
<feature type="region of interest" description="Disordered" evidence="1">
    <location>
        <begin position="707"/>
        <end position="735"/>
    </location>
</feature>
<feature type="domain" description="Rab-GAP TBC" evidence="2">
    <location>
        <begin position="1248"/>
        <end position="1428"/>
    </location>
</feature>
<reference evidence="3 4" key="1">
    <citation type="submission" date="2021-08" db="EMBL/GenBank/DDBJ databases">
        <title>Draft Genome Sequence of Phanerochaete sordida strain YK-624.</title>
        <authorList>
            <person name="Mori T."/>
            <person name="Dohra H."/>
            <person name="Suzuki T."/>
            <person name="Kawagishi H."/>
            <person name="Hirai H."/>
        </authorList>
    </citation>
    <scope>NUCLEOTIDE SEQUENCE [LARGE SCALE GENOMIC DNA]</scope>
    <source>
        <strain evidence="3 4">YK-624</strain>
    </source>
</reference>
<feature type="compositionally biased region" description="Low complexity" evidence="1">
    <location>
        <begin position="66"/>
        <end position="81"/>
    </location>
</feature>
<dbReference type="GO" id="GO:0005096">
    <property type="term" value="F:GTPase activator activity"/>
    <property type="evidence" value="ECO:0007669"/>
    <property type="project" value="TreeGrafter"/>
</dbReference>
<feature type="region of interest" description="Disordered" evidence="1">
    <location>
        <begin position="222"/>
        <end position="250"/>
    </location>
</feature>
<dbReference type="InterPro" id="IPR050302">
    <property type="entry name" value="Rab_GAP_TBC_domain"/>
</dbReference>
<organism evidence="3 4">
    <name type="scientific">Phanerochaete sordida</name>
    <dbReference type="NCBI Taxonomy" id="48140"/>
    <lineage>
        <taxon>Eukaryota</taxon>
        <taxon>Fungi</taxon>
        <taxon>Dikarya</taxon>
        <taxon>Basidiomycota</taxon>
        <taxon>Agaricomycotina</taxon>
        <taxon>Agaricomycetes</taxon>
        <taxon>Polyporales</taxon>
        <taxon>Phanerochaetaceae</taxon>
        <taxon>Phanerochaete</taxon>
    </lineage>
</organism>
<protein>
    <submittedName>
        <fullName evidence="3">Rab-GTPase-TBC domain-containing protein</fullName>
    </submittedName>
</protein>
<feature type="region of interest" description="Disordered" evidence="1">
    <location>
        <begin position="1188"/>
        <end position="1217"/>
    </location>
</feature>
<feature type="region of interest" description="Disordered" evidence="1">
    <location>
        <begin position="874"/>
        <end position="1135"/>
    </location>
</feature>
<feature type="compositionally biased region" description="Low complexity" evidence="1">
    <location>
        <begin position="603"/>
        <end position="620"/>
    </location>
</feature>
<feature type="compositionally biased region" description="Polar residues" evidence="1">
    <location>
        <begin position="356"/>
        <end position="370"/>
    </location>
</feature>
<feature type="region of interest" description="Disordered" evidence="1">
    <location>
        <begin position="810"/>
        <end position="848"/>
    </location>
</feature>
<evidence type="ECO:0000256" key="1">
    <source>
        <dbReference type="SAM" id="MobiDB-lite"/>
    </source>
</evidence>
<dbReference type="Proteomes" id="UP000703269">
    <property type="component" value="Unassembled WGS sequence"/>
</dbReference>
<dbReference type="Gene3D" id="1.10.8.270">
    <property type="entry name" value="putative rabgap domain of human tbc1 domain family member 14 like domains"/>
    <property type="match status" value="1"/>
</dbReference>
<feature type="compositionally biased region" description="Basic and acidic residues" evidence="1">
    <location>
        <begin position="1092"/>
        <end position="1107"/>
    </location>
</feature>
<dbReference type="PANTHER" id="PTHR47219:SF9">
    <property type="entry name" value="GTPASE ACTIVATING PROTEIN AND CENTROSOME-ASSOCIATED, ISOFORM B"/>
    <property type="match status" value="1"/>
</dbReference>
<dbReference type="Pfam" id="PF00566">
    <property type="entry name" value="RabGAP-TBC"/>
    <property type="match status" value="1"/>
</dbReference>
<dbReference type="SUPFAM" id="SSF47923">
    <property type="entry name" value="Ypt/Rab-GAP domain of gyp1p"/>
    <property type="match status" value="2"/>
</dbReference>
<feature type="compositionally biased region" description="Low complexity" evidence="1">
    <location>
        <begin position="647"/>
        <end position="662"/>
    </location>
</feature>
<dbReference type="InterPro" id="IPR035969">
    <property type="entry name" value="Rab-GAP_TBC_sf"/>
</dbReference>
<sequence length="1530" mass="164316">MQDCVAEEAEDLMFLKDDEIVVLMQLPTQDDAYLGYCEGVVGRFRGSDVRFHGRLKKPIMAKRSSRSLSRSSSRPSSSQSSGPPHGREALANSARDSPLPPAPKMSQSHSMALLQETPAASPSVSAVSSPLLASNTLVLPHSPNIPTDGGLHVRTASHASHSSSSTALDSAPRTPADLSLQEQGSLVRIASLSRQVDSPSEFDDDEDYTIHAEVDKSAATVATVGHRDFEPESQDTLRYGGDDTFDDEPSTRISIALSDGDGETGIGLSLLQDFVNSGMDDVDSVHSGASTPEPTEQPTSPALTDKKPTPSIRSFATSEKLSIYSNTSAKRSSDALSPEGPVSPSSAPPSPREVLSRNSGHPSFTSNTDSDYCAEEWEGASDIYDNYRYSRYSMASRASRLSKGSMYTVASAFGLEAPPPVPFDGRRPSIDSVRQNFGLGRERLGSTATASSSVEDVRRIFPSESPHTATSSPPEPGTPEGRRVPPPLELKSSNHGKQAMSPSSEQGVSPLLNAFNSLMSSPTPGSATFSPMSPMGTVFTNAHSGAATALRQRLELERGSRSASPRDNALLAEPHDTGKARLSTAPIVVDDDEEPLATAVPTSPASRRSASPGSQPGSPSVMSEKKRMIETTYFVANQAPPPPYTPMSPTTSSPEIPLLSSPHSPPPQQAGQSQPSMQASQSQLQHGPRPRNLELPTNDFVRRSIFAPHPHAPKPLPSPSGASGPMYGRNAPVSPSAPGLVPGSVFDAMGRALREFGNPQRRGRVTIYAKFAHDLSSSLGPVPVSFTLDPPNNIPAHKMRAMTMPVAAEPVVEAEKEKEKEKEQPRANFFPEMKKPRPRSRSFSGFDSSQLELIVPEGESTGDGNTISQSASLNALTRRSRSSSNGSSSSSPVQPPSAPVSMSATRPAHKPSPLSFSQNNTVVSPVSPPLPSPRSTKSPTPSAPRSPVAGASSPTSPVTSHLSLGQASNVLSPPTSSSPLPTSDVGSNMVARSVSGSSDNHSVASTSPLRYRPKHMLRNSRSSNFSSMTANRTSAARETSPSRSSVQGRQSVDSEGSHRSDVRSVISPVPSLSPPMPQALRSKLSLPALKIKSSDRSVRSLQSEERSPTLSIAPSVAPSITPSMSPSEIQAEKSRVQIKDVDFEIVKPAGQLSVIEEDWSSSPLPSPVRPDTSLRAASPAFSMFSAMSARTAPTPAPRSDTPASPPTESKEQVEAHRQRELRWIQTISSVPAAQARKNKKVRKLLWEGVPASVRYIVWAHLTDSKAKRIDNVYYKLTQRERVPAAASIERDLRRVFPEDHQLHDGSLLNVLQAYLSMVPDIHYSRGLTVIAGHLLLQSPEEDAFWTFVSLMDSHMRSFFSASPAQMEIDSTLFGKAVESNDSAVAKKVFVEMDIPPASLCRPWFTALFLEALPLEHSQRVWDIFLFEGVPFLFRVGLAIIMRCKQQVLQCAERDVILNLLLHPPPTVLPTTADAFLELTTAVKLKDEDVRKQRVKLAEAHVKRQNQARTLASQATAAGLPGLPAISLPRK</sequence>
<dbReference type="InterPro" id="IPR000195">
    <property type="entry name" value="Rab-GAP-TBC_dom"/>
</dbReference>
<accession>A0A9P3G7D7</accession>
<feature type="compositionally biased region" description="Polar residues" evidence="1">
    <location>
        <begin position="994"/>
        <end position="1008"/>
    </location>
</feature>
<feature type="compositionally biased region" description="Low complexity" evidence="1">
    <location>
        <begin position="156"/>
        <end position="167"/>
    </location>
</feature>
<feature type="compositionally biased region" description="Polar residues" evidence="1">
    <location>
        <begin position="311"/>
        <end position="330"/>
    </location>
</feature>
<dbReference type="GO" id="GO:0031267">
    <property type="term" value="F:small GTPase binding"/>
    <property type="evidence" value="ECO:0007669"/>
    <property type="project" value="TreeGrafter"/>
</dbReference>
<feature type="compositionally biased region" description="Polar residues" evidence="1">
    <location>
        <begin position="491"/>
        <end position="507"/>
    </location>
</feature>
<feature type="region of interest" description="Disordered" evidence="1">
    <location>
        <begin position="143"/>
        <end position="176"/>
    </location>
</feature>
<gene>
    <name evidence="3" type="ORF">PsYK624_055330</name>
</gene>
<feature type="compositionally biased region" description="Basic and acidic residues" evidence="1">
    <location>
        <begin position="813"/>
        <end position="825"/>
    </location>
</feature>
<evidence type="ECO:0000313" key="4">
    <source>
        <dbReference type="Proteomes" id="UP000703269"/>
    </source>
</evidence>
<dbReference type="PANTHER" id="PTHR47219">
    <property type="entry name" value="RAB GTPASE-ACTIVATING PROTEIN 1-LIKE"/>
    <property type="match status" value="1"/>
</dbReference>
<feature type="region of interest" description="Disordered" evidence="1">
    <location>
        <begin position="463"/>
        <end position="509"/>
    </location>
</feature>
<comment type="caution">
    <text evidence="3">The sequence shown here is derived from an EMBL/GenBank/DDBJ whole genome shotgun (WGS) entry which is preliminary data.</text>
</comment>
<dbReference type="PROSITE" id="PS50086">
    <property type="entry name" value="TBC_RABGAP"/>
    <property type="match status" value="1"/>
</dbReference>
<feature type="compositionally biased region" description="Low complexity" evidence="1">
    <location>
        <begin position="933"/>
        <end position="947"/>
    </location>
</feature>
<feature type="compositionally biased region" description="Polar residues" evidence="1">
    <location>
        <begin position="1019"/>
        <end position="1054"/>
    </location>
</feature>
<feature type="compositionally biased region" description="Low complexity" evidence="1">
    <location>
        <begin position="882"/>
        <end position="892"/>
    </location>
</feature>